<dbReference type="Gene3D" id="2.30.130.10">
    <property type="entry name" value="PUA domain"/>
    <property type="match status" value="1"/>
</dbReference>
<dbReference type="Proteomes" id="UP001235939">
    <property type="component" value="Chromosome 20"/>
</dbReference>
<organism evidence="1 2">
    <name type="scientific">Cordylochernes scorpioides</name>
    <dbReference type="NCBI Taxonomy" id="51811"/>
    <lineage>
        <taxon>Eukaryota</taxon>
        <taxon>Metazoa</taxon>
        <taxon>Ecdysozoa</taxon>
        <taxon>Arthropoda</taxon>
        <taxon>Chelicerata</taxon>
        <taxon>Arachnida</taxon>
        <taxon>Pseudoscorpiones</taxon>
        <taxon>Cheliferoidea</taxon>
        <taxon>Chernetidae</taxon>
        <taxon>Cordylochernes</taxon>
    </lineage>
</organism>
<name>A0ABY6LKM7_9ARAC</name>
<dbReference type="EMBL" id="CP092882">
    <property type="protein sequence ID" value="UYV81414.1"/>
    <property type="molecule type" value="Genomic_DNA"/>
</dbReference>
<dbReference type="InterPro" id="IPR015947">
    <property type="entry name" value="PUA-like_sf"/>
</dbReference>
<dbReference type="CDD" id="cd21150">
    <property type="entry name" value="PUA_NSun6-like"/>
    <property type="match status" value="1"/>
</dbReference>
<dbReference type="InterPro" id="IPR036974">
    <property type="entry name" value="PUA_sf"/>
</dbReference>
<keyword evidence="2" id="KW-1185">Reference proteome</keyword>
<reference evidence="1 2" key="1">
    <citation type="submission" date="2022-01" db="EMBL/GenBank/DDBJ databases">
        <title>A chromosomal length assembly of Cordylochernes scorpioides.</title>
        <authorList>
            <person name="Zeh D."/>
            <person name="Zeh J."/>
        </authorList>
    </citation>
    <scope>NUCLEOTIDE SEQUENCE [LARGE SCALE GENOMIC DNA]</scope>
    <source>
        <strain evidence="1">IN4F17</strain>
        <tissue evidence="1">Whole Body</tissue>
    </source>
</reference>
<proteinExistence type="predicted"/>
<dbReference type="SUPFAM" id="SSF88697">
    <property type="entry name" value="PUA domain-like"/>
    <property type="match status" value="1"/>
</dbReference>
<protein>
    <submittedName>
        <fullName evidence="1">NSUN6</fullName>
    </submittedName>
</protein>
<accession>A0ABY6LKM7</accession>
<sequence>MSVQEYRSRNLRPQVSLHPQLPDLAVISVPPTAPLVPHSSQVVVDAPCGEAVLRGAHVFAPGVLACPVSTMSGTLPPMSNMSELPLCPDLQQGAPVSVYADITGLCRRGLTKTFDGPKLFVGNGRMVLSRAELFASNNPRYLCLSEHIIYGMRDK</sequence>
<evidence type="ECO:0000313" key="2">
    <source>
        <dbReference type="Proteomes" id="UP001235939"/>
    </source>
</evidence>
<dbReference type="PROSITE" id="PS50890">
    <property type="entry name" value="PUA"/>
    <property type="match status" value="1"/>
</dbReference>
<evidence type="ECO:0000313" key="1">
    <source>
        <dbReference type="EMBL" id="UYV81414.1"/>
    </source>
</evidence>
<gene>
    <name evidence="1" type="ORF">LAZ67_20001134</name>
</gene>